<proteinExistence type="predicted"/>
<dbReference type="RefSeq" id="WP_042740081.1">
    <property type="nucleotide sequence ID" value="NZ_BKAX01000016.1"/>
</dbReference>
<evidence type="ECO:0000313" key="4">
    <source>
        <dbReference type="Proteomes" id="UP000321057"/>
    </source>
</evidence>
<gene>
    <name evidence="2" type="ORF">NCTC12195_03519</name>
    <name evidence="1" type="ORF">SGA02_28580</name>
</gene>
<dbReference type="Proteomes" id="UP000321057">
    <property type="component" value="Unassembled WGS sequence"/>
</dbReference>
<evidence type="ECO:0000313" key="2">
    <source>
        <dbReference type="EMBL" id="SUM34011.1"/>
    </source>
</evidence>
<reference evidence="2 3" key="1">
    <citation type="submission" date="2018-06" db="EMBL/GenBank/DDBJ databases">
        <authorList>
            <consortium name="Pathogen Informatics"/>
            <person name="Doyle S."/>
        </authorList>
    </citation>
    <scope>NUCLEOTIDE SEQUENCE [LARGE SCALE GENOMIC DNA]</scope>
    <source>
        <strain evidence="2 3">NCTC12195</strain>
    </source>
</reference>
<dbReference type="EMBL" id="UHDK01000001">
    <property type="protein sequence ID" value="SUM34011.1"/>
    <property type="molecule type" value="Genomic_DNA"/>
</dbReference>
<protein>
    <submittedName>
        <fullName evidence="2">Uncharacterized protein</fullName>
    </submittedName>
</protein>
<name>A0A0D0SMT1_STAGA</name>
<organism evidence="2 3">
    <name type="scientific">Staphylococcus gallinarum</name>
    <dbReference type="NCBI Taxonomy" id="1293"/>
    <lineage>
        <taxon>Bacteria</taxon>
        <taxon>Bacillati</taxon>
        <taxon>Bacillota</taxon>
        <taxon>Bacilli</taxon>
        <taxon>Bacillales</taxon>
        <taxon>Staphylococcaceae</taxon>
        <taxon>Staphylococcus</taxon>
    </lineage>
</organism>
<evidence type="ECO:0000313" key="3">
    <source>
        <dbReference type="Proteomes" id="UP000255277"/>
    </source>
</evidence>
<evidence type="ECO:0000313" key="1">
    <source>
        <dbReference type="EMBL" id="GEQ07030.1"/>
    </source>
</evidence>
<keyword evidence="4" id="KW-1185">Reference proteome</keyword>
<dbReference type="EMBL" id="BKAX01000016">
    <property type="protein sequence ID" value="GEQ07030.1"/>
    <property type="molecule type" value="Genomic_DNA"/>
</dbReference>
<reference evidence="1 4" key="2">
    <citation type="submission" date="2019-07" db="EMBL/GenBank/DDBJ databases">
        <title>Whole genome shotgun sequence of Staphylococcus gallinarum NBRC 109767.</title>
        <authorList>
            <person name="Hosoyama A."/>
            <person name="Uohara A."/>
            <person name="Ohji S."/>
            <person name="Ichikawa N."/>
        </authorList>
    </citation>
    <scope>NUCLEOTIDE SEQUENCE [LARGE SCALE GENOMIC DNA]</scope>
    <source>
        <strain evidence="1 4">NBRC 109767</strain>
    </source>
</reference>
<dbReference type="AlphaFoldDB" id="A0A0D0SMT1"/>
<sequence>METNTSDLMKDLEDYDLKLIKNLVNLIVKEDITHIELLKDVSKRKNHNIDNIENILKVFYNRGIIEVPLEKPSEFDFLFNIKKIDELKENGLL</sequence>
<dbReference type="Proteomes" id="UP000255277">
    <property type="component" value="Unassembled WGS sequence"/>
</dbReference>
<accession>A0A0D0SMT1</accession>